<proteinExistence type="predicted"/>
<keyword evidence="2" id="KW-1185">Reference proteome</keyword>
<sequence length="217" mass="24217">MCPAPEAALVRPCIAHAEPSFAEENAIFRAQFRLAEEARKVHVSSRLPASLVLLSRLKRPGSISTLMFPLGSMATKRRKSITGEWLISATDTDDKILTAVWIVRTLSEGRDGPSGWTANLLTGRSVVRTRPLPLDFPRLGFGNLAVSQPSCFLRVAWQLGTERVPQLNDFFSHIAASRHHHIRLHPTPETLLRHQRSKAWRCLSARAVSQLCNNTNK</sequence>
<dbReference type="AlphaFoldDB" id="A0A419QC06"/>
<evidence type="ECO:0000313" key="2">
    <source>
        <dbReference type="Proteomes" id="UP000286415"/>
    </source>
</evidence>
<reference evidence="1 2" key="2">
    <citation type="journal article" date="2021" name="Genomics">
        <title>High-quality reference genome for Clonorchis sinensis.</title>
        <authorList>
            <person name="Young N.D."/>
            <person name="Stroehlein A.J."/>
            <person name="Kinkar L."/>
            <person name="Wang T."/>
            <person name="Sohn W.M."/>
            <person name="Chang B.C.H."/>
            <person name="Kaur P."/>
            <person name="Weisz D."/>
            <person name="Dudchenko O."/>
            <person name="Aiden E.L."/>
            <person name="Korhonen P.K."/>
            <person name="Gasser R.B."/>
        </authorList>
    </citation>
    <scope>NUCLEOTIDE SEQUENCE [LARGE SCALE GENOMIC DNA]</scope>
    <source>
        <strain evidence="1">Cs-k2</strain>
    </source>
</reference>
<dbReference type="InParanoid" id="A0A419QC06"/>
<name>A0A419QC06_CLOSI</name>
<organism evidence="1 2">
    <name type="scientific">Clonorchis sinensis</name>
    <name type="common">Chinese liver fluke</name>
    <dbReference type="NCBI Taxonomy" id="79923"/>
    <lineage>
        <taxon>Eukaryota</taxon>
        <taxon>Metazoa</taxon>
        <taxon>Spiralia</taxon>
        <taxon>Lophotrochozoa</taxon>
        <taxon>Platyhelminthes</taxon>
        <taxon>Trematoda</taxon>
        <taxon>Digenea</taxon>
        <taxon>Opisthorchiida</taxon>
        <taxon>Opisthorchiata</taxon>
        <taxon>Opisthorchiidae</taxon>
        <taxon>Clonorchis</taxon>
    </lineage>
</organism>
<dbReference type="Proteomes" id="UP000286415">
    <property type="component" value="Unassembled WGS sequence"/>
</dbReference>
<protein>
    <submittedName>
        <fullName evidence="1">Uncharacterized protein</fullName>
    </submittedName>
</protein>
<dbReference type="EMBL" id="NIRI02000056">
    <property type="protein sequence ID" value="KAG5445339.1"/>
    <property type="molecule type" value="Genomic_DNA"/>
</dbReference>
<gene>
    <name evidence="1" type="ORF">CSKR_111091</name>
</gene>
<accession>A0A419QC06</accession>
<evidence type="ECO:0000313" key="1">
    <source>
        <dbReference type="EMBL" id="KAG5445339.1"/>
    </source>
</evidence>
<reference evidence="1 2" key="1">
    <citation type="journal article" date="2018" name="Biotechnol. Adv.">
        <title>Improved genomic resources and new bioinformatic workflow for the carcinogenic parasite Clonorchis sinensis: Biotechnological implications.</title>
        <authorList>
            <person name="Wang D."/>
            <person name="Korhonen P.K."/>
            <person name="Gasser R.B."/>
            <person name="Young N.D."/>
        </authorList>
    </citation>
    <scope>NUCLEOTIDE SEQUENCE [LARGE SCALE GENOMIC DNA]</scope>
    <source>
        <strain evidence="1">Cs-k2</strain>
    </source>
</reference>
<comment type="caution">
    <text evidence="1">The sequence shown here is derived from an EMBL/GenBank/DDBJ whole genome shotgun (WGS) entry which is preliminary data.</text>
</comment>